<feature type="binding site" evidence="6">
    <location>
        <position position="67"/>
    </location>
    <ligand>
        <name>Zn(2+)</name>
        <dbReference type="ChEBI" id="CHEBI:29105"/>
    </ligand>
</feature>
<dbReference type="PROSITE" id="PS00028">
    <property type="entry name" value="ZINC_FINGER_C2H2_1"/>
    <property type="match status" value="8"/>
</dbReference>
<dbReference type="PROSITE" id="PS51915">
    <property type="entry name" value="ZAD"/>
    <property type="match status" value="1"/>
</dbReference>
<reference evidence="10" key="1">
    <citation type="journal article" date="2008" name="Insect Biochem. Mol. Biol.">
        <title>The genome of a lepidopteran model insect, the silkworm Bombyx mori.</title>
        <authorList>
            <consortium name="International Silkworm Genome Consortium"/>
        </authorList>
    </citation>
    <scope>NUCLEOTIDE SEQUENCE [LARGE SCALE GENOMIC DNA]</scope>
    <source>
        <strain evidence="10">p50T</strain>
    </source>
</reference>
<evidence type="ECO:0000259" key="8">
    <source>
        <dbReference type="PROSITE" id="PS51915"/>
    </source>
</evidence>
<keyword evidence="1 6" id="KW-0479">Metal-binding</keyword>
<dbReference type="Pfam" id="PF05605">
    <property type="entry name" value="zf-Di19"/>
    <property type="match status" value="1"/>
</dbReference>
<protein>
    <submittedName>
        <fullName evidence="9">Uncharacterized protein</fullName>
    </submittedName>
</protein>
<organism evidence="9 10">
    <name type="scientific">Bombyx mori</name>
    <name type="common">Silk moth</name>
    <dbReference type="NCBI Taxonomy" id="7091"/>
    <lineage>
        <taxon>Eukaryota</taxon>
        <taxon>Metazoa</taxon>
        <taxon>Ecdysozoa</taxon>
        <taxon>Arthropoda</taxon>
        <taxon>Hexapoda</taxon>
        <taxon>Insecta</taxon>
        <taxon>Pterygota</taxon>
        <taxon>Neoptera</taxon>
        <taxon>Endopterygota</taxon>
        <taxon>Lepidoptera</taxon>
        <taxon>Glossata</taxon>
        <taxon>Ditrysia</taxon>
        <taxon>Bombycoidea</taxon>
        <taxon>Bombycidae</taxon>
        <taxon>Bombycinae</taxon>
        <taxon>Bombyx</taxon>
    </lineage>
</organism>
<feature type="domain" description="C2H2-type" evidence="7">
    <location>
        <begin position="312"/>
        <end position="342"/>
    </location>
</feature>
<feature type="binding site" evidence="6">
    <location>
        <position position="19"/>
    </location>
    <ligand>
        <name>Zn(2+)</name>
        <dbReference type="ChEBI" id="CHEBI:29105"/>
    </ligand>
</feature>
<dbReference type="OrthoDB" id="40579at2759"/>
<keyword evidence="3 5" id="KW-0863">Zinc-finger</keyword>
<feature type="domain" description="C2H2-type" evidence="7">
    <location>
        <begin position="223"/>
        <end position="251"/>
    </location>
</feature>
<dbReference type="InterPro" id="IPR050758">
    <property type="entry name" value="Znf_C2H2-type"/>
</dbReference>
<dbReference type="FunFam" id="3.30.160.60:FF:000478">
    <property type="entry name" value="Zinc finger protein 133"/>
    <property type="match status" value="1"/>
</dbReference>
<dbReference type="GeneID" id="101738536"/>
<dbReference type="PROSITE" id="PS50157">
    <property type="entry name" value="ZINC_FINGER_C2H2_2"/>
    <property type="match status" value="8"/>
</dbReference>
<dbReference type="GO" id="GO:0005634">
    <property type="term" value="C:nucleus"/>
    <property type="evidence" value="ECO:0007669"/>
    <property type="project" value="InterPro"/>
</dbReference>
<feature type="domain" description="C2H2-type" evidence="7">
    <location>
        <begin position="167"/>
        <end position="194"/>
    </location>
</feature>
<keyword evidence="4 6" id="KW-0862">Zinc</keyword>
<reference evidence="9" key="2">
    <citation type="submission" date="2022-06" db="UniProtKB">
        <authorList>
            <consortium name="EnsemblMetazoa"/>
        </authorList>
    </citation>
    <scope>IDENTIFICATION</scope>
    <source>
        <strain evidence="9">p50T (Dazao)</strain>
    </source>
</reference>
<dbReference type="InterPro" id="IPR013087">
    <property type="entry name" value="Znf_C2H2_type"/>
</dbReference>
<dbReference type="KEGG" id="bmor:101738536"/>
<evidence type="ECO:0000313" key="10">
    <source>
        <dbReference type="Proteomes" id="UP000005204"/>
    </source>
</evidence>
<keyword evidence="10" id="KW-1185">Reference proteome</keyword>
<evidence type="ECO:0000313" key="9">
    <source>
        <dbReference type="EnsemblMetazoa" id="XP_004928898.1"/>
    </source>
</evidence>
<evidence type="ECO:0000256" key="1">
    <source>
        <dbReference type="ARBA" id="ARBA00022723"/>
    </source>
</evidence>
<proteinExistence type="predicted"/>
<evidence type="ECO:0000259" key="7">
    <source>
        <dbReference type="PROSITE" id="PS50157"/>
    </source>
</evidence>
<feature type="domain" description="C2H2-type" evidence="7">
    <location>
        <begin position="370"/>
        <end position="397"/>
    </location>
</feature>
<dbReference type="FunFam" id="3.30.160.60:FF:000110">
    <property type="entry name" value="Zinc finger protein-like"/>
    <property type="match status" value="1"/>
</dbReference>
<name>A0A8R1WIG2_BOMMO</name>
<dbReference type="Pfam" id="PF13912">
    <property type="entry name" value="zf-C2H2_6"/>
    <property type="match status" value="1"/>
</dbReference>
<sequence length="418" mass="47871">MMEFTSLIIPLSKNICRTCLTESDSTMFMNVQDLVEHEMSKVKLIDVLVFLNCLENNDEENWPQGICSSCVSTALHSYNFKLNCLKANATLSQMLMMQSLTNLHRTEIENIDINVVYQDHEYDIPLFNNHASLDFEPFSSKELTPLPPVTVIKSTEQPPKKESEKKYTCTVCSKSFTRIYGLRYHMTKHANVKSFLCSKCGKTFHNSGCLRQHLLSHRDIAQFKCGFCNKTYKSRQSLKEHFRVAHSSNSKLFVCVTCGKRFTAKSTLVMHMKSHTGVKQFACPSCPKAYTRAIYLREHSIVHTGQQRPKPFKCSNKDCERSFATKHSLLVHFAHTHTTERQHKCTTCFKGFATASGLKMHMESHATVELHCNICGKKLSNKRVLQKHIKTHNVDANDMILETVVDNTFFEQVFDANM</sequence>
<dbReference type="SUPFAM" id="SSF57667">
    <property type="entry name" value="beta-beta-alpha zinc fingers"/>
    <property type="match status" value="5"/>
</dbReference>
<evidence type="ECO:0000256" key="3">
    <source>
        <dbReference type="ARBA" id="ARBA00022771"/>
    </source>
</evidence>
<evidence type="ECO:0000256" key="2">
    <source>
        <dbReference type="ARBA" id="ARBA00022737"/>
    </source>
</evidence>
<evidence type="ECO:0000256" key="4">
    <source>
        <dbReference type="ARBA" id="ARBA00022833"/>
    </source>
</evidence>
<dbReference type="EnsemblMetazoa" id="XM_004928841.3">
    <property type="protein sequence ID" value="XP_004928898.1"/>
    <property type="gene ID" value="LOC101738536"/>
</dbReference>
<dbReference type="AlphaFoldDB" id="A0A8R1WIG2"/>
<dbReference type="RefSeq" id="XP_004928898.1">
    <property type="nucleotide sequence ID" value="XM_004928841.4"/>
</dbReference>
<feature type="domain" description="C2H2-type" evidence="7">
    <location>
        <begin position="281"/>
        <end position="308"/>
    </location>
</feature>
<dbReference type="PANTHER" id="PTHR23234">
    <property type="entry name" value="ZNF44 PROTEIN"/>
    <property type="match status" value="1"/>
</dbReference>
<dbReference type="GO" id="GO:0008270">
    <property type="term" value="F:zinc ion binding"/>
    <property type="evidence" value="ECO:0007669"/>
    <property type="project" value="UniProtKB-UniRule"/>
</dbReference>
<dbReference type="Pfam" id="PF00096">
    <property type="entry name" value="zf-C2H2"/>
    <property type="match status" value="3"/>
</dbReference>
<dbReference type="PANTHER" id="PTHR23234:SF10">
    <property type="entry name" value="RIKEN CDNA 6720489N17 GENE-RELATED"/>
    <property type="match status" value="1"/>
</dbReference>
<feature type="domain" description="ZAD" evidence="8">
    <location>
        <begin position="14"/>
        <end position="94"/>
    </location>
</feature>
<dbReference type="InterPro" id="IPR008598">
    <property type="entry name" value="Di19_Zn-bd"/>
</dbReference>
<feature type="domain" description="C2H2-type" evidence="7">
    <location>
        <begin position="253"/>
        <end position="280"/>
    </location>
</feature>
<dbReference type="InterPro" id="IPR036236">
    <property type="entry name" value="Znf_C2H2_sf"/>
</dbReference>
<keyword evidence="2" id="KW-0677">Repeat</keyword>
<feature type="domain" description="C2H2-type" evidence="7">
    <location>
        <begin position="343"/>
        <end position="366"/>
    </location>
</feature>
<dbReference type="InterPro" id="IPR012934">
    <property type="entry name" value="Znf_AD"/>
</dbReference>
<feature type="binding site" evidence="6">
    <location>
        <position position="70"/>
    </location>
    <ligand>
        <name>Zn(2+)</name>
        <dbReference type="ChEBI" id="CHEBI:29105"/>
    </ligand>
</feature>
<dbReference type="Gene3D" id="3.40.1800.20">
    <property type="match status" value="1"/>
</dbReference>
<dbReference type="SMART" id="SM00355">
    <property type="entry name" value="ZnF_C2H2"/>
    <property type="match status" value="8"/>
</dbReference>
<dbReference type="Proteomes" id="UP000005204">
    <property type="component" value="Unassembled WGS sequence"/>
</dbReference>
<feature type="binding site" evidence="6">
    <location>
        <position position="16"/>
    </location>
    <ligand>
        <name>Zn(2+)</name>
        <dbReference type="ChEBI" id="CHEBI:29105"/>
    </ligand>
</feature>
<evidence type="ECO:0000256" key="5">
    <source>
        <dbReference type="PROSITE-ProRule" id="PRU00042"/>
    </source>
</evidence>
<dbReference type="Gene3D" id="3.30.160.60">
    <property type="entry name" value="Classic Zinc Finger"/>
    <property type="match status" value="6"/>
</dbReference>
<dbReference type="SUPFAM" id="SSF57716">
    <property type="entry name" value="Glucocorticoid receptor-like (DNA-binding domain)"/>
    <property type="match status" value="1"/>
</dbReference>
<evidence type="ECO:0000256" key="6">
    <source>
        <dbReference type="PROSITE-ProRule" id="PRU01263"/>
    </source>
</evidence>
<feature type="domain" description="C2H2-type" evidence="7">
    <location>
        <begin position="195"/>
        <end position="217"/>
    </location>
</feature>
<accession>A0A8R1WIG2</accession>
<dbReference type="SMART" id="SM00868">
    <property type="entry name" value="zf-AD"/>
    <property type="match status" value="1"/>
</dbReference>